<evidence type="ECO:0000256" key="2">
    <source>
        <dbReference type="ARBA" id="ARBA00022840"/>
    </source>
</evidence>
<dbReference type="EMBL" id="CAADFO010000082">
    <property type="protein sequence ID" value="VFK31351.1"/>
    <property type="molecule type" value="Genomic_DNA"/>
</dbReference>
<dbReference type="PANTHER" id="PTHR33540">
    <property type="entry name" value="TRNA THREONYLCARBAMOYLADENOSINE BIOSYNTHESIS PROTEIN TSAE"/>
    <property type="match status" value="1"/>
</dbReference>
<dbReference type="PANTHER" id="PTHR33540:SF1">
    <property type="entry name" value="N-ACETYLMURAMATE_N-ACETYLGLUCOSAMINE KINASE"/>
    <property type="match status" value="1"/>
</dbReference>
<dbReference type="InterPro" id="IPR002575">
    <property type="entry name" value="Aminoglycoside_PTrfase"/>
</dbReference>
<evidence type="ECO:0000313" key="5">
    <source>
        <dbReference type="EMBL" id="VFK34706.1"/>
    </source>
</evidence>
<feature type="domain" description="Aminoglycoside phosphotransferase" evidence="3">
    <location>
        <begin position="25"/>
        <end position="239"/>
    </location>
</feature>
<gene>
    <name evidence="4" type="ORF">BECKMB1821G_GA0114241_10826</name>
    <name evidence="6" type="ORF">BECKMB1821H_GA0114242_10865</name>
    <name evidence="5" type="ORF">BECKMB1821I_GA0114274_10816</name>
</gene>
<dbReference type="EMBL" id="CAADGH010000086">
    <property type="protein sequence ID" value="VFK76957.1"/>
    <property type="molecule type" value="Genomic_DNA"/>
</dbReference>
<dbReference type="EMBL" id="CAADFQ010000081">
    <property type="protein sequence ID" value="VFK34706.1"/>
    <property type="molecule type" value="Genomic_DNA"/>
</dbReference>
<dbReference type="Pfam" id="PF01636">
    <property type="entry name" value="APH"/>
    <property type="match status" value="1"/>
</dbReference>
<evidence type="ECO:0000313" key="4">
    <source>
        <dbReference type="EMBL" id="VFK31351.1"/>
    </source>
</evidence>
<keyword evidence="1" id="KW-0547">Nucleotide-binding</keyword>
<sequence>MHTRLDRIKDWLAKTLPDAHFHGTATSEDASFRRYFRVSRPDGESFVVMDAPPEQEDSGPFVRVAALLRAVGVNAPEVLAMDLSQGFLLLSDLGTVHYLDVLDEKRVQRLYGDAMGALLAIQACVPCAEIPEYHDALLEQEMRLFPDWFLVRHLGIRLTDATRQTLQDTFAFLRIASDEQPKAFVHRDYHSRNLMACARHNPGILDFQDAVLGPITYDLVSLLKDVYITWPEEQVEAWALGHRDLAIQHGILSEADPKTWLRWFDLMGVQRHIKIVGIFARLRHRDGKPGYLADIPRTLHYLRATCRRYPELTAFGALLEELQTDKPIQKPNRDQDL</sequence>
<evidence type="ECO:0000313" key="6">
    <source>
        <dbReference type="EMBL" id="VFK76957.1"/>
    </source>
</evidence>
<dbReference type="Gene3D" id="3.30.200.20">
    <property type="entry name" value="Phosphorylase Kinase, domain 1"/>
    <property type="match status" value="1"/>
</dbReference>
<keyword evidence="2" id="KW-0067">ATP-binding</keyword>
<proteinExistence type="predicted"/>
<evidence type="ECO:0000259" key="3">
    <source>
        <dbReference type="Pfam" id="PF01636"/>
    </source>
</evidence>
<dbReference type="GO" id="GO:0005524">
    <property type="term" value="F:ATP binding"/>
    <property type="evidence" value="ECO:0007669"/>
    <property type="project" value="UniProtKB-KW"/>
</dbReference>
<dbReference type="AlphaFoldDB" id="A0A450XPW3"/>
<protein>
    <recommendedName>
        <fullName evidence="3">Aminoglycoside phosphotransferase domain-containing protein</fullName>
    </recommendedName>
</protein>
<dbReference type="InterPro" id="IPR011009">
    <property type="entry name" value="Kinase-like_dom_sf"/>
</dbReference>
<dbReference type="Gene3D" id="3.90.1200.10">
    <property type="match status" value="1"/>
</dbReference>
<evidence type="ECO:0000256" key="1">
    <source>
        <dbReference type="ARBA" id="ARBA00022741"/>
    </source>
</evidence>
<name>A0A450XPW3_9GAMM</name>
<organism evidence="4">
    <name type="scientific">Candidatus Kentrum sp. MB</name>
    <dbReference type="NCBI Taxonomy" id="2138164"/>
    <lineage>
        <taxon>Bacteria</taxon>
        <taxon>Pseudomonadati</taxon>
        <taxon>Pseudomonadota</taxon>
        <taxon>Gammaproteobacteria</taxon>
        <taxon>Candidatus Kentrum</taxon>
    </lineage>
</organism>
<reference evidence="4" key="1">
    <citation type="submission" date="2019-02" db="EMBL/GenBank/DDBJ databases">
        <authorList>
            <person name="Gruber-Vodicka R. H."/>
            <person name="Seah K. B. B."/>
        </authorList>
    </citation>
    <scope>NUCLEOTIDE SEQUENCE</scope>
    <source>
        <strain evidence="4">BECK_BZ197</strain>
        <strain evidence="6">BECK_BZ198</strain>
        <strain evidence="5">BECK_BZ199</strain>
    </source>
</reference>
<dbReference type="SUPFAM" id="SSF56112">
    <property type="entry name" value="Protein kinase-like (PK-like)"/>
    <property type="match status" value="1"/>
</dbReference>
<accession>A0A450XPW3</accession>